<accession>A0A0G0CVW4</accession>
<sequence length="98" mass="11888">MVVIKEPISFQWDRGNIGKNEKSHEVTEKEAEETFFDKKKVIYKDKFHSEKEDRFILIGKTREKRLLYLVFTKRGTKMRIISARDINRKEVKYYVEKT</sequence>
<dbReference type="EMBL" id="LBOZ01000004">
    <property type="protein sequence ID" value="KKP47502.1"/>
    <property type="molecule type" value="Genomic_DNA"/>
</dbReference>
<protein>
    <recommendedName>
        <fullName evidence="3">Protein containing DUF497</fullName>
    </recommendedName>
</protein>
<dbReference type="Proteomes" id="UP000033995">
    <property type="component" value="Unassembled WGS sequence"/>
</dbReference>
<name>A0A0G0CVW4_9BACT</name>
<dbReference type="InterPro" id="IPR038573">
    <property type="entry name" value="BrnT_sf"/>
</dbReference>
<evidence type="ECO:0000313" key="1">
    <source>
        <dbReference type="EMBL" id="KKP47502.1"/>
    </source>
</evidence>
<organism evidence="1 2">
    <name type="scientific">Candidatus Woesebacteria bacterium GW2011_GWA2_33_28</name>
    <dbReference type="NCBI Taxonomy" id="1618561"/>
    <lineage>
        <taxon>Bacteria</taxon>
        <taxon>Candidatus Woeseibacteriota</taxon>
    </lineage>
</organism>
<evidence type="ECO:0008006" key="3">
    <source>
        <dbReference type="Google" id="ProtNLM"/>
    </source>
</evidence>
<evidence type="ECO:0000313" key="2">
    <source>
        <dbReference type="Proteomes" id="UP000033995"/>
    </source>
</evidence>
<dbReference type="Pfam" id="PF04365">
    <property type="entry name" value="BrnT_toxin"/>
    <property type="match status" value="1"/>
</dbReference>
<reference evidence="1 2" key="1">
    <citation type="journal article" date="2015" name="Nature">
        <title>rRNA introns, odd ribosomes, and small enigmatic genomes across a large radiation of phyla.</title>
        <authorList>
            <person name="Brown C.T."/>
            <person name="Hug L.A."/>
            <person name="Thomas B.C."/>
            <person name="Sharon I."/>
            <person name="Castelle C.J."/>
            <person name="Singh A."/>
            <person name="Wilkins M.J."/>
            <person name="Williams K.H."/>
            <person name="Banfield J.F."/>
        </authorList>
    </citation>
    <scope>NUCLEOTIDE SEQUENCE [LARGE SCALE GENOMIC DNA]</scope>
</reference>
<dbReference type="AlphaFoldDB" id="A0A0G0CVW4"/>
<dbReference type="InterPro" id="IPR007460">
    <property type="entry name" value="BrnT_toxin"/>
</dbReference>
<proteinExistence type="predicted"/>
<gene>
    <name evidence="1" type="ORF">UR38_C0004G0045</name>
</gene>
<dbReference type="Gene3D" id="3.10.450.530">
    <property type="entry name" value="Ribonuclease toxin, BrnT, of type II toxin-antitoxin system"/>
    <property type="match status" value="1"/>
</dbReference>
<comment type="caution">
    <text evidence="1">The sequence shown here is derived from an EMBL/GenBank/DDBJ whole genome shotgun (WGS) entry which is preliminary data.</text>
</comment>